<dbReference type="RefSeq" id="WP_190431150.1">
    <property type="nucleotide sequence ID" value="NZ_JAMPKM010000001.1"/>
</dbReference>
<dbReference type="EMBL" id="JAMPKM010000001">
    <property type="protein sequence ID" value="MEP0815602.1"/>
    <property type="molecule type" value="Genomic_DNA"/>
</dbReference>
<accession>A0ABV0J1F9</accession>
<dbReference type="SUPFAM" id="SSF48452">
    <property type="entry name" value="TPR-like"/>
    <property type="match status" value="1"/>
</dbReference>
<name>A0ABV0J1F9_9CYAN</name>
<evidence type="ECO:0000313" key="2">
    <source>
        <dbReference type="Proteomes" id="UP001464891"/>
    </source>
</evidence>
<protein>
    <submittedName>
        <fullName evidence="1">Tetratricopeptide repeat protein</fullName>
    </submittedName>
</protein>
<comment type="caution">
    <text evidence="1">The sequence shown here is derived from an EMBL/GenBank/DDBJ whole genome shotgun (WGS) entry which is preliminary data.</text>
</comment>
<dbReference type="InterPro" id="IPR011990">
    <property type="entry name" value="TPR-like_helical_dom_sf"/>
</dbReference>
<gene>
    <name evidence="1" type="ORF">NC998_00660</name>
</gene>
<dbReference type="Gene3D" id="1.25.40.10">
    <property type="entry name" value="Tetratricopeptide repeat domain"/>
    <property type="match status" value="1"/>
</dbReference>
<keyword evidence="2" id="KW-1185">Reference proteome</keyword>
<organism evidence="1 2">
    <name type="scientific">Trichocoleus desertorum GB2-A4</name>
    <dbReference type="NCBI Taxonomy" id="2933944"/>
    <lineage>
        <taxon>Bacteria</taxon>
        <taxon>Bacillati</taxon>
        <taxon>Cyanobacteriota</taxon>
        <taxon>Cyanophyceae</taxon>
        <taxon>Leptolyngbyales</taxon>
        <taxon>Trichocoleusaceae</taxon>
        <taxon>Trichocoleus</taxon>
    </lineage>
</organism>
<sequence>MTELEQVAAAFDSKDYRTAAQLLKTLLQRMPENPWVQLYLGRMHEVSGKLEAAETVYRQLLRNSLHPKVATQARQGIQRVEAIVKAQRQQAIAEATADPANTELGFLMLAPVTGEARNVAAQNFARIMKLDAYTARMQLPSRSWQLYRTGPIGELQVYGQELRNAQIPVYWAGLAEIEKLRVFRVLHFQSVAPQITVVCHNEFDQVGSLTFEWSEVTRRVEGLLPIFGDVIDQGAWGKLQWKEQTQDYAHVWDLHIPGRQSILRFCDSNYLFQEDAAIADQVTPQTTTRINWNHLIAFLNQKLPNLETWSDFTGFAETTADHIPPLSRIKPQIDIERKAETHWDPAFQLYSALVFLQSS</sequence>
<dbReference type="Proteomes" id="UP001464891">
    <property type="component" value="Unassembled WGS sequence"/>
</dbReference>
<reference evidence="1 2" key="1">
    <citation type="submission" date="2022-04" db="EMBL/GenBank/DDBJ databases">
        <title>Positive selection, recombination, and allopatry shape intraspecific diversity of widespread and dominant cyanobacteria.</title>
        <authorList>
            <person name="Wei J."/>
            <person name="Shu W."/>
            <person name="Hu C."/>
        </authorList>
    </citation>
    <scope>NUCLEOTIDE SEQUENCE [LARGE SCALE GENOMIC DNA]</scope>
    <source>
        <strain evidence="1 2">GB2-A4</strain>
    </source>
</reference>
<dbReference type="Pfam" id="PF14559">
    <property type="entry name" value="TPR_19"/>
    <property type="match status" value="1"/>
</dbReference>
<proteinExistence type="predicted"/>
<evidence type="ECO:0000313" key="1">
    <source>
        <dbReference type="EMBL" id="MEP0815602.1"/>
    </source>
</evidence>